<proteinExistence type="predicted"/>
<accession>A0A1D1W4X1</accession>
<keyword evidence="1" id="KW-0175">Coiled coil</keyword>
<feature type="coiled-coil region" evidence="1">
    <location>
        <begin position="196"/>
        <end position="241"/>
    </location>
</feature>
<dbReference type="OrthoDB" id="10631625at2759"/>
<evidence type="ECO:0000256" key="2">
    <source>
        <dbReference type="SAM" id="MobiDB-lite"/>
    </source>
</evidence>
<feature type="compositionally biased region" description="Polar residues" evidence="2">
    <location>
        <begin position="1"/>
        <end position="13"/>
    </location>
</feature>
<evidence type="ECO:0000256" key="1">
    <source>
        <dbReference type="SAM" id="Coils"/>
    </source>
</evidence>
<feature type="region of interest" description="Disordered" evidence="2">
    <location>
        <begin position="270"/>
        <end position="325"/>
    </location>
</feature>
<comment type="caution">
    <text evidence="3">The sequence shown here is derived from an EMBL/GenBank/DDBJ whole genome shotgun (WGS) entry which is preliminary data.</text>
</comment>
<feature type="region of interest" description="Disordered" evidence="2">
    <location>
        <begin position="1"/>
        <end position="66"/>
    </location>
</feature>
<gene>
    <name evidence="3" type="primary">RvY_18210-1</name>
    <name evidence="3" type="synonym">RvY_18210.1</name>
    <name evidence="3" type="ORF">RvY_18210</name>
</gene>
<dbReference type="AlphaFoldDB" id="A0A1D1W4X1"/>
<evidence type="ECO:0000313" key="3">
    <source>
        <dbReference type="EMBL" id="GAV08535.1"/>
    </source>
</evidence>
<protein>
    <submittedName>
        <fullName evidence="3">Uncharacterized protein</fullName>
    </submittedName>
</protein>
<feature type="compositionally biased region" description="Acidic residues" evidence="2">
    <location>
        <begin position="37"/>
        <end position="52"/>
    </location>
</feature>
<sequence length="984" mass="109579">MNVRQQQHQQRPAVNQPILIGQGQHRTQTSSEGSEWGGEEDENFLCNVEEEYMASQAASKQASPSNGAALPVLQKFGLARQPVRQMHPGPPPQVQVRPPHQGPRNNLSPQPRPQIRPSQPNARPPSQFQTPRPAFQPQSSQSLPRLAFPPSQAPRNVPYQPSISQLPQKKVPENLQEALQQIASMESTTLIQKGEVTNVRLEVKRKEEEVMKLKRELEACRRNAQQELNLLQQQHKLDQDRLQTELNFKNQELVEVAHRVCRLESDYKTDCPTTSNSCLPDIKTPQKRLAPPDRGNFPTPSAFYDTSDSPRIKRQRKEEQAAEREKMLVSREIQTDAEVSTGVAPQPEGFLGSRARSVSGQVSMAQVGQGEEGGAVVVEAVPAADGANKAVPRSTQDSTDTDRAAVRSYKIVHDLNDSRPSMEEMFTLAVLLQPPPQFEHSSSFELDLERKKQIDLQLSRSGKLPKKVVKEEIQAILTSSKAPKAALYPPHIVAQEAIALFVSAERRLSCANKNVANLILGLLVPVLADHLRQYASFLHNLSALANAGSLSKSTSCNGSQEGGGGGGQLGEVSSLTVYFSSLMANSSWSNLKFVEAVERNSKLTLIVLKKLLTFCPEVHKFVMKEIQANAVYSDLAAHFSEMRVFAADQADELEEKNGAQPREEEGWSETSAEEWLLVRQQLSSKYRLDGRVQQQAMLQLTKTPPALKSASAFQLLLLLCDPVQFKIYQKDMLALAAGAMTALADSVPVDSEEAHQIGDGLLSEEVLTNFVAAAASDELALQPAISLLSVLLKWSWCCPRLCTGDAETCPLLRLYLNVFSIPPLKQRHVIDQGLLHKQMLDCLFDICFATDPHKTALLAYPQRHCVISLMHLFVEVLHSYVWSLSSQAEFAQEDQVGLCLPSFQQIILEGVLFLYCMKNRQTSASTFQKMIHLVNHYLQEIIVLLHHQRLFSYSEEFQTCLEHMYDDVIHSKLSLAPLSAQPME</sequence>
<evidence type="ECO:0000313" key="4">
    <source>
        <dbReference type="Proteomes" id="UP000186922"/>
    </source>
</evidence>
<dbReference type="EMBL" id="BDGG01000018">
    <property type="protein sequence ID" value="GAV08535.1"/>
    <property type="molecule type" value="Genomic_DNA"/>
</dbReference>
<feature type="compositionally biased region" description="Basic and acidic residues" evidence="2">
    <location>
        <begin position="308"/>
        <end position="325"/>
    </location>
</feature>
<feature type="region of interest" description="Disordered" evidence="2">
    <location>
        <begin position="83"/>
        <end position="163"/>
    </location>
</feature>
<keyword evidence="4" id="KW-1185">Reference proteome</keyword>
<feature type="compositionally biased region" description="Polar residues" evidence="2">
    <location>
        <begin position="124"/>
        <end position="143"/>
    </location>
</feature>
<reference evidence="3 4" key="1">
    <citation type="journal article" date="2016" name="Nat. Commun.">
        <title>Extremotolerant tardigrade genome and improved radiotolerance of human cultured cells by tardigrade-unique protein.</title>
        <authorList>
            <person name="Hashimoto T."/>
            <person name="Horikawa D.D."/>
            <person name="Saito Y."/>
            <person name="Kuwahara H."/>
            <person name="Kozuka-Hata H."/>
            <person name="Shin-I T."/>
            <person name="Minakuchi Y."/>
            <person name="Ohishi K."/>
            <person name="Motoyama A."/>
            <person name="Aizu T."/>
            <person name="Enomoto A."/>
            <person name="Kondo K."/>
            <person name="Tanaka S."/>
            <person name="Hara Y."/>
            <person name="Koshikawa S."/>
            <person name="Sagara H."/>
            <person name="Miura T."/>
            <person name="Yokobori S."/>
            <person name="Miyagawa K."/>
            <person name="Suzuki Y."/>
            <person name="Kubo T."/>
            <person name="Oyama M."/>
            <person name="Kohara Y."/>
            <person name="Fujiyama A."/>
            <person name="Arakawa K."/>
            <person name="Katayama T."/>
            <person name="Toyoda A."/>
            <person name="Kunieda T."/>
        </authorList>
    </citation>
    <scope>NUCLEOTIDE SEQUENCE [LARGE SCALE GENOMIC DNA]</scope>
    <source>
        <strain evidence="3 4">YOKOZUNA-1</strain>
    </source>
</reference>
<dbReference type="Proteomes" id="UP000186922">
    <property type="component" value="Unassembled WGS sequence"/>
</dbReference>
<organism evidence="3 4">
    <name type="scientific">Ramazzottius varieornatus</name>
    <name type="common">Water bear</name>
    <name type="synonym">Tardigrade</name>
    <dbReference type="NCBI Taxonomy" id="947166"/>
    <lineage>
        <taxon>Eukaryota</taxon>
        <taxon>Metazoa</taxon>
        <taxon>Ecdysozoa</taxon>
        <taxon>Tardigrada</taxon>
        <taxon>Eutardigrada</taxon>
        <taxon>Parachela</taxon>
        <taxon>Hypsibioidea</taxon>
        <taxon>Ramazzottiidae</taxon>
        <taxon>Ramazzottius</taxon>
    </lineage>
</organism>
<feature type="compositionally biased region" description="Low complexity" evidence="2">
    <location>
        <begin position="54"/>
        <end position="65"/>
    </location>
</feature>
<name>A0A1D1W4X1_RAMVA</name>
<feature type="compositionally biased region" description="Low complexity" evidence="2">
    <location>
        <begin position="94"/>
        <end position="104"/>
    </location>
</feature>